<dbReference type="Proteomes" id="UP001431783">
    <property type="component" value="Unassembled WGS sequence"/>
</dbReference>
<accession>A0AAW1U1U8</accession>
<reference evidence="1 2" key="1">
    <citation type="submission" date="2023-03" db="EMBL/GenBank/DDBJ databases">
        <title>Genome insight into feeding habits of ladybird beetles.</title>
        <authorList>
            <person name="Li H.-S."/>
            <person name="Huang Y.-H."/>
            <person name="Pang H."/>
        </authorList>
    </citation>
    <scope>NUCLEOTIDE SEQUENCE [LARGE SCALE GENOMIC DNA]</scope>
    <source>
        <strain evidence="1">SYSU_2023b</strain>
        <tissue evidence="1">Whole body</tissue>
    </source>
</reference>
<sequence>MNRLTVYTGIRRADRDYLRTGIEHTRTSSMARRIASVTPNCRQGYRVIKALRKSVMEPRCSFFSAFDEKLEAEAAASDLSKAFHRMVRFIVLVKMERCGVRGRALDIFVQYLAKRTQSVFWRGETSLETAINE</sequence>
<feature type="non-terminal residue" evidence="1">
    <location>
        <position position="133"/>
    </location>
</feature>
<gene>
    <name evidence="1" type="ORF">WA026_002268</name>
</gene>
<proteinExistence type="predicted"/>
<dbReference type="AlphaFoldDB" id="A0AAW1U1U8"/>
<comment type="caution">
    <text evidence="1">The sequence shown here is derived from an EMBL/GenBank/DDBJ whole genome shotgun (WGS) entry which is preliminary data.</text>
</comment>
<organism evidence="1 2">
    <name type="scientific">Henosepilachna vigintioctopunctata</name>
    <dbReference type="NCBI Taxonomy" id="420089"/>
    <lineage>
        <taxon>Eukaryota</taxon>
        <taxon>Metazoa</taxon>
        <taxon>Ecdysozoa</taxon>
        <taxon>Arthropoda</taxon>
        <taxon>Hexapoda</taxon>
        <taxon>Insecta</taxon>
        <taxon>Pterygota</taxon>
        <taxon>Neoptera</taxon>
        <taxon>Endopterygota</taxon>
        <taxon>Coleoptera</taxon>
        <taxon>Polyphaga</taxon>
        <taxon>Cucujiformia</taxon>
        <taxon>Coccinelloidea</taxon>
        <taxon>Coccinellidae</taxon>
        <taxon>Epilachninae</taxon>
        <taxon>Epilachnini</taxon>
        <taxon>Henosepilachna</taxon>
    </lineage>
</organism>
<evidence type="ECO:0000313" key="1">
    <source>
        <dbReference type="EMBL" id="KAK9873916.1"/>
    </source>
</evidence>
<protein>
    <submittedName>
        <fullName evidence="1">Uncharacterized protein</fullName>
    </submittedName>
</protein>
<keyword evidence="2" id="KW-1185">Reference proteome</keyword>
<name>A0AAW1U1U8_9CUCU</name>
<dbReference type="EMBL" id="JARQZJ010000031">
    <property type="protein sequence ID" value="KAK9873916.1"/>
    <property type="molecule type" value="Genomic_DNA"/>
</dbReference>
<evidence type="ECO:0000313" key="2">
    <source>
        <dbReference type="Proteomes" id="UP001431783"/>
    </source>
</evidence>